<evidence type="ECO:0000256" key="3">
    <source>
        <dbReference type="ARBA" id="ARBA00022759"/>
    </source>
</evidence>
<accession>A0A0L6TVC5</accession>
<keyword evidence="2" id="KW-0540">Nuclease</keyword>
<evidence type="ECO:0000313" key="9">
    <source>
        <dbReference type="Proteomes" id="UP000036873"/>
    </source>
</evidence>
<evidence type="ECO:0000313" key="8">
    <source>
        <dbReference type="EMBL" id="KNZ40213.1"/>
    </source>
</evidence>
<dbReference type="PANTHER" id="PTHR30636:SF3">
    <property type="entry name" value="UPF0701 PROTEIN YICC"/>
    <property type="match status" value="1"/>
</dbReference>
<dbReference type="RefSeq" id="WP_050741950.1">
    <property type="nucleotide sequence ID" value="NZ_LGYO01000075.1"/>
</dbReference>
<comment type="caution">
    <text evidence="8">The sequence shown here is derived from an EMBL/GenBank/DDBJ whole genome shotgun (WGS) entry which is preliminary data.</text>
</comment>
<keyword evidence="4" id="KW-0378">Hydrolase</keyword>
<evidence type="ECO:0008006" key="10">
    <source>
        <dbReference type="Google" id="ProtNLM"/>
    </source>
</evidence>
<evidence type="ECO:0000256" key="5">
    <source>
        <dbReference type="ARBA" id="ARBA00035648"/>
    </source>
</evidence>
<evidence type="ECO:0000256" key="4">
    <source>
        <dbReference type="ARBA" id="ARBA00022801"/>
    </source>
</evidence>
<dbReference type="InterPro" id="IPR013527">
    <property type="entry name" value="YicC-like_N"/>
</dbReference>
<comment type="similarity">
    <text evidence="5">Belongs to the YicC/YloC family.</text>
</comment>
<dbReference type="Pfam" id="PF08340">
    <property type="entry name" value="YicC-like_C"/>
    <property type="match status" value="1"/>
</dbReference>
<dbReference type="NCBIfam" id="TIGR00255">
    <property type="entry name" value="YicC/YloC family endoribonuclease"/>
    <property type="match status" value="1"/>
</dbReference>
<dbReference type="InterPro" id="IPR013551">
    <property type="entry name" value="YicC-like_C"/>
</dbReference>
<sequence>MKSMTGFGRGDYRDEEVDFSIEIKTINHRFRDFFIKIPKTLNPVEEKIRNTISQKVARGRIEVFIKYTELGIKNRRIVFNRELAKDYISVLNQMRHLDSMISDDLSLSLIAKFPDVVTMEEDRDDYEEIWEKIEPILIRTLEEVNASREREGLDLKVDVLNRCRLILQYTEEIERKSPDMLGKYRDELRQRISTYVDSIEIDEKRLLMEVAIMADKLSIDEEITRLKSHIGRLESIMIETEPVGRKLDFLVQEVNREINTIGSKANDLAIANIVVDIKSEIEKIREQIQNIE</sequence>
<dbReference type="EMBL" id="LGYO01000075">
    <property type="protein sequence ID" value="KNZ40213.1"/>
    <property type="molecule type" value="Genomic_DNA"/>
</dbReference>
<comment type="cofactor">
    <cofactor evidence="1">
        <name>a divalent metal cation</name>
        <dbReference type="ChEBI" id="CHEBI:60240"/>
    </cofactor>
</comment>
<feature type="domain" description="Endoribonuclease YicC-like N-terminal" evidence="6">
    <location>
        <begin position="1"/>
        <end position="156"/>
    </location>
</feature>
<reference evidence="9" key="1">
    <citation type="submission" date="2015-07" db="EMBL/GenBank/DDBJ databases">
        <title>Draft genome sequence of Acetobacterium bakii DSM 8293, a potential psychrophilic chemical producer through syngas fermentation.</title>
        <authorList>
            <person name="Song Y."/>
            <person name="Hwang S."/>
            <person name="Cho B.-K."/>
        </authorList>
    </citation>
    <scope>NUCLEOTIDE SEQUENCE [LARGE SCALE GENOMIC DNA]</scope>
    <source>
        <strain evidence="9">DSM 8239</strain>
    </source>
</reference>
<protein>
    <recommendedName>
        <fullName evidence="10">Stress-induced protein</fullName>
    </recommendedName>
</protein>
<dbReference type="STRING" id="52689.AKG39_18820"/>
<evidence type="ECO:0000256" key="1">
    <source>
        <dbReference type="ARBA" id="ARBA00001968"/>
    </source>
</evidence>
<name>A0A0L6TVC5_9FIRM</name>
<dbReference type="AlphaFoldDB" id="A0A0L6TVC5"/>
<dbReference type="GO" id="GO:0004521">
    <property type="term" value="F:RNA endonuclease activity"/>
    <property type="evidence" value="ECO:0007669"/>
    <property type="project" value="InterPro"/>
</dbReference>
<dbReference type="Pfam" id="PF03755">
    <property type="entry name" value="YicC-like_N"/>
    <property type="match status" value="1"/>
</dbReference>
<evidence type="ECO:0000259" key="6">
    <source>
        <dbReference type="Pfam" id="PF03755"/>
    </source>
</evidence>
<dbReference type="Proteomes" id="UP000036873">
    <property type="component" value="Unassembled WGS sequence"/>
</dbReference>
<organism evidence="8 9">
    <name type="scientific">Acetobacterium bakii</name>
    <dbReference type="NCBI Taxonomy" id="52689"/>
    <lineage>
        <taxon>Bacteria</taxon>
        <taxon>Bacillati</taxon>
        <taxon>Bacillota</taxon>
        <taxon>Clostridia</taxon>
        <taxon>Eubacteriales</taxon>
        <taxon>Eubacteriaceae</taxon>
        <taxon>Acetobacterium</taxon>
    </lineage>
</organism>
<proteinExistence type="inferred from homology"/>
<keyword evidence="3" id="KW-0255">Endonuclease</keyword>
<feature type="domain" description="Endoribonuclease YicC-like C-terminal" evidence="7">
    <location>
        <begin position="173"/>
        <end position="292"/>
    </location>
</feature>
<dbReference type="InterPro" id="IPR005229">
    <property type="entry name" value="YicC/YloC-like"/>
</dbReference>
<dbReference type="PATRIC" id="fig|52689.4.peg.3683"/>
<dbReference type="OrthoDB" id="9771229at2"/>
<evidence type="ECO:0000259" key="7">
    <source>
        <dbReference type="Pfam" id="PF08340"/>
    </source>
</evidence>
<keyword evidence="9" id="KW-1185">Reference proteome</keyword>
<dbReference type="PANTHER" id="PTHR30636">
    <property type="entry name" value="UPF0701 PROTEIN YICC"/>
    <property type="match status" value="1"/>
</dbReference>
<dbReference type="GO" id="GO:0016787">
    <property type="term" value="F:hydrolase activity"/>
    <property type="evidence" value="ECO:0007669"/>
    <property type="project" value="UniProtKB-KW"/>
</dbReference>
<gene>
    <name evidence="8" type="ORF">AKG39_18820</name>
</gene>
<evidence type="ECO:0000256" key="2">
    <source>
        <dbReference type="ARBA" id="ARBA00022722"/>
    </source>
</evidence>